<dbReference type="EMBL" id="UINC01063547">
    <property type="protein sequence ID" value="SVB91289.1"/>
    <property type="molecule type" value="Genomic_DNA"/>
</dbReference>
<proteinExistence type="predicted"/>
<accession>A0A382HVT1</accession>
<dbReference type="AlphaFoldDB" id="A0A382HVT1"/>
<feature type="non-terminal residue" evidence="1">
    <location>
        <position position="1"/>
    </location>
</feature>
<protein>
    <submittedName>
        <fullName evidence="1">Uncharacterized protein</fullName>
    </submittedName>
</protein>
<evidence type="ECO:0000313" key="1">
    <source>
        <dbReference type="EMBL" id="SVB91289.1"/>
    </source>
</evidence>
<organism evidence="1">
    <name type="scientific">marine metagenome</name>
    <dbReference type="NCBI Taxonomy" id="408172"/>
    <lineage>
        <taxon>unclassified sequences</taxon>
        <taxon>metagenomes</taxon>
        <taxon>ecological metagenomes</taxon>
    </lineage>
</organism>
<feature type="non-terminal residue" evidence="1">
    <location>
        <position position="458"/>
    </location>
</feature>
<sequence>DYIQLEVYVIHQVISLEDIVPAFGNNPGDLYELNGIQTAPITMERLQITRFDMSHSTVIEHPIALSTTEDGTHGGGVEFTSGMTADRVTYNVKSLEDIVPPFGNNPGDLFDVDGVQKPEINFSNRNQALRIEVSDATMSEHPVALSTTSDGTHNSGVAYTAGQVSANSTFIVESLEDITDPFGNNPGDLFAVGLDESALTQQPTLTFPNRLGVIKFDTSDSSLSEHPFLLSTTSDGTHNGGVEYTTGKTVVGTVGSAGSYTEYDLNTHNTPNTLYYYCETHEGMGNSITVAQTSYYEWKFDINTPNTLYYYCTSHEGMGNQINIAEELYAEYYLGGDAPDLLYYYCEMHEGMGNKINVVDRSGTKRALLETAKPVAEGYGVEYTPTQAWSVLPAYRYSRILTRMKGTISFSHMGTTGTGSDSEFTEQLRVGEEFQTLDENIIDEDSGGGILLETDERI</sequence>
<reference evidence="1" key="1">
    <citation type="submission" date="2018-05" db="EMBL/GenBank/DDBJ databases">
        <authorList>
            <person name="Lanie J.A."/>
            <person name="Ng W.-L."/>
            <person name="Kazmierczak K.M."/>
            <person name="Andrzejewski T.M."/>
            <person name="Davidsen T.M."/>
            <person name="Wayne K.J."/>
            <person name="Tettelin H."/>
            <person name="Glass J.I."/>
            <person name="Rusch D."/>
            <person name="Podicherti R."/>
            <person name="Tsui H.-C.T."/>
            <person name="Winkler M.E."/>
        </authorList>
    </citation>
    <scope>NUCLEOTIDE SEQUENCE</scope>
</reference>
<name>A0A382HVT1_9ZZZZ</name>
<gene>
    <name evidence="1" type="ORF">METZ01_LOCUS244143</name>
</gene>